<dbReference type="CDD" id="cd07103">
    <property type="entry name" value="ALDH_F5_SSADH_GabD"/>
    <property type="match status" value="1"/>
</dbReference>
<evidence type="ECO:0000313" key="4">
    <source>
        <dbReference type="EMBL" id="SDI49405.1"/>
    </source>
</evidence>
<dbReference type="GO" id="GO:0004777">
    <property type="term" value="F:succinate-semialdehyde dehydrogenase (NAD+) activity"/>
    <property type="evidence" value="ECO:0007669"/>
    <property type="project" value="TreeGrafter"/>
</dbReference>
<accession>A0A1G8L0Z7</accession>
<organism evidence="4 5">
    <name type="scientific">Natribacillus halophilus</name>
    <dbReference type="NCBI Taxonomy" id="549003"/>
    <lineage>
        <taxon>Bacteria</taxon>
        <taxon>Bacillati</taxon>
        <taxon>Bacillota</taxon>
        <taxon>Bacilli</taxon>
        <taxon>Bacillales</taxon>
        <taxon>Bacillaceae</taxon>
        <taxon>Natribacillus</taxon>
    </lineage>
</organism>
<dbReference type="InterPro" id="IPR016161">
    <property type="entry name" value="Ald_DH/histidinol_DH"/>
</dbReference>
<dbReference type="InterPro" id="IPR010102">
    <property type="entry name" value="Succ_semiAld_DH"/>
</dbReference>
<protein>
    <submittedName>
        <fullName evidence="4">Succinate semialdehyde dehydrogenase</fullName>
    </submittedName>
</protein>
<dbReference type="OrthoDB" id="9762913at2"/>
<proteinExistence type="inferred from homology"/>
<keyword evidence="5" id="KW-1185">Reference proteome</keyword>
<dbReference type="InterPro" id="IPR015590">
    <property type="entry name" value="Aldehyde_DH_dom"/>
</dbReference>
<gene>
    <name evidence="4" type="ORF">SAMN04488123_102428</name>
</gene>
<dbReference type="PROSITE" id="PS00070">
    <property type="entry name" value="ALDEHYDE_DEHYDR_CYS"/>
    <property type="match status" value="1"/>
</dbReference>
<dbReference type="PANTHER" id="PTHR43353">
    <property type="entry name" value="SUCCINATE-SEMIALDEHYDE DEHYDROGENASE, MITOCHONDRIAL"/>
    <property type="match status" value="1"/>
</dbReference>
<dbReference type="Pfam" id="PF00171">
    <property type="entry name" value="Aldedh"/>
    <property type="match status" value="1"/>
</dbReference>
<feature type="domain" description="Aldehyde dehydrogenase" evidence="3">
    <location>
        <begin position="9"/>
        <end position="465"/>
    </location>
</feature>
<sequence length="469" mass="50325">MQLLINGQWTGESLEQTDVTNPATGDVLDTVPKGSKNEAEKAANAAYEAFPGWSKLTAQDRSDKLEKWFQLIGENHEELARTMTKEQGKSIKEARGEISYANSFIKWYAEEGKRAYGETIPASAPDKRLFVTQQPVGVVAAITPWNFPAAMITRKIAPALAVGCTAVIKPAGQTPLTALKLAELAGEAGIPEGVINVVTGSASEISEAWQKDKRVRKLTFTGSTEVGKTLMSGAAETMKKISLELGGHAPLIVLEDADIDNAVEQAVTSKFRNGGQTCVCANRIYVAESIEETFTSKFKKAVEDLNVGNGLDEATDIGPMIDGDAVDKVLSHIEDAEKQGAKVVTGGKKSDGLFLTPTVMNGITEDMACMNEETFGPLAPISTFKTEEEAIERANNTIYGLASYLFTSDVSKAIRLSEQLEYGIVGLNDGGPSTAQAPFGGWKESGIGREGGHQGMDEFLETKYISLKL</sequence>
<dbReference type="FunFam" id="3.40.605.10:FF:000005">
    <property type="entry name" value="Succinate-semialdehyde dehydrogenase I"/>
    <property type="match status" value="1"/>
</dbReference>
<dbReference type="PANTHER" id="PTHR43353:SF5">
    <property type="entry name" value="SUCCINATE-SEMIALDEHYDE DEHYDROGENASE, MITOCHONDRIAL"/>
    <property type="match status" value="1"/>
</dbReference>
<dbReference type="AlphaFoldDB" id="A0A1G8L0Z7"/>
<evidence type="ECO:0000256" key="1">
    <source>
        <dbReference type="ARBA" id="ARBA00009986"/>
    </source>
</evidence>
<dbReference type="InterPro" id="IPR016160">
    <property type="entry name" value="Ald_DH_CS_CYS"/>
</dbReference>
<dbReference type="RefSeq" id="WP_090396319.1">
    <property type="nucleotide sequence ID" value="NZ_FNEN01000002.1"/>
</dbReference>
<dbReference type="SUPFAM" id="SSF53720">
    <property type="entry name" value="ALDH-like"/>
    <property type="match status" value="1"/>
</dbReference>
<dbReference type="InterPro" id="IPR016163">
    <property type="entry name" value="Ald_DH_C"/>
</dbReference>
<evidence type="ECO:0000259" key="3">
    <source>
        <dbReference type="Pfam" id="PF00171"/>
    </source>
</evidence>
<dbReference type="NCBIfam" id="TIGR01780">
    <property type="entry name" value="SSADH"/>
    <property type="match status" value="1"/>
</dbReference>
<comment type="similarity">
    <text evidence="1">Belongs to the aldehyde dehydrogenase family.</text>
</comment>
<dbReference type="FunFam" id="3.40.309.10:FF:000004">
    <property type="entry name" value="Succinate-semialdehyde dehydrogenase I"/>
    <property type="match status" value="1"/>
</dbReference>
<dbReference type="Proteomes" id="UP000198853">
    <property type="component" value="Unassembled WGS sequence"/>
</dbReference>
<dbReference type="GO" id="GO:0009450">
    <property type="term" value="P:gamma-aminobutyric acid catabolic process"/>
    <property type="evidence" value="ECO:0007669"/>
    <property type="project" value="InterPro"/>
</dbReference>
<dbReference type="Gene3D" id="3.40.605.10">
    <property type="entry name" value="Aldehyde Dehydrogenase, Chain A, domain 1"/>
    <property type="match status" value="1"/>
</dbReference>
<dbReference type="EMBL" id="FNEN01000002">
    <property type="protein sequence ID" value="SDI49405.1"/>
    <property type="molecule type" value="Genomic_DNA"/>
</dbReference>
<evidence type="ECO:0000313" key="5">
    <source>
        <dbReference type="Proteomes" id="UP000198853"/>
    </source>
</evidence>
<keyword evidence="2" id="KW-0560">Oxidoreductase</keyword>
<evidence type="ECO:0000256" key="2">
    <source>
        <dbReference type="ARBA" id="ARBA00023002"/>
    </source>
</evidence>
<reference evidence="4 5" key="1">
    <citation type="submission" date="2016-10" db="EMBL/GenBank/DDBJ databases">
        <authorList>
            <person name="de Groot N.N."/>
        </authorList>
    </citation>
    <scope>NUCLEOTIDE SEQUENCE [LARGE SCALE GENOMIC DNA]</scope>
    <source>
        <strain evidence="4 5">DSM 21771</strain>
    </source>
</reference>
<name>A0A1G8L0Z7_9BACI</name>
<dbReference type="InterPro" id="IPR050740">
    <property type="entry name" value="Aldehyde_DH_Superfamily"/>
</dbReference>
<dbReference type="InterPro" id="IPR016162">
    <property type="entry name" value="Ald_DH_N"/>
</dbReference>
<dbReference type="Gene3D" id="3.40.309.10">
    <property type="entry name" value="Aldehyde Dehydrogenase, Chain A, domain 2"/>
    <property type="match status" value="1"/>
</dbReference>